<name>A0ABX0LTW4_9BURK</name>
<dbReference type="Pfam" id="PF08239">
    <property type="entry name" value="SH3_3"/>
    <property type="match status" value="1"/>
</dbReference>
<dbReference type="Gene3D" id="2.30.30.40">
    <property type="entry name" value="SH3 Domains"/>
    <property type="match status" value="1"/>
</dbReference>
<organism evidence="3 4">
    <name type="scientific">Massilia rubra</name>
    <dbReference type="NCBI Taxonomy" id="2607910"/>
    <lineage>
        <taxon>Bacteria</taxon>
        <taxon>Pseudomonadati</taxon>
        <taxon>Pseudomonadota</taxon>
        <taxon>Betaproteobacteria</taxon>
        <taxon>Burkholderiales</taxon>
        <taxon>Oxalobacteraceae</taxon>
        <taxon>Telluria group</taxon>
        <taxon>Massilia</taxon>
    </lineage>
</organism>
<dbReference type="Proteomes" id="UP000785613">
    <property type="component" value="Unassembled WGS sequence"/>
</dbReference>
<keyword evidence="4" id="KW-1185">Reference proteome</keyword>
<dbReference type="EMBL" id="VUYU01000035">
    <property type="protein sequence ID" value="NHZ37898.1"/>
    <property type="molecule type" value="Genomic_DNA"/>
</dbReference>
<evidence type="ECO:0000259" key="2">
    <source>
        <dbReference type="Pfam" id="PF08239"/>
    </source>
</evidence>
<feature type="transmembrane region" description="Helical" evidence="1">
    <location>
        <begin position="39"/>
        <end position="58"/>
    </location>
</feature>
<proteinExistence type="predicted"/>
<keyword evidence="1" id="KW-0812">Transmembrane</keyword>
<evidence type="ECO:0000313" key="4">
    <source>
        <dbReference type="Proteomes" id="UP000785613"/>
    </source>
</evidence>
<reference evidence="3 4" key="1">
    <citation type="submission" date="2019-09" db="EMBL/GenBank/DDBJ databases">
        <title>Taxonomy of Antarctic Massilia spp.: description of Massilia rubra sp. nov., Massilia aquatica sp. nov., Massilia mucilaginosa sp. nov., Massilia frigida sp. nov. isolated from streams, lakes and regoliths.</title>
        <authorList>
            <person name="Holochova P."/>
            <person name="Sedlacek I."/>
            <person name="Kralova S."/>
            <person name="Maslanova I."/>
            <person name="Busse H.-J."/>
            <person name="Stankova E."/>
            <person name="Vrbovska V."/>
            <person name="Kovarovic V."/>
            <person name="Bartak M."/>
            <person name="Svec P."/>
            <person name="Pantucek R."/>
        </authorList>
    </citation>
    <scope>NUCLEOTIDE SEQUENCE [LARGE SCALE GENOMIC DNA]</scope>
    <source>
        <strain evidence="3 4">CCM 8692</strain>
    </source>
</reference>
<gene>
    <name evidence="3" type="ORF">F0185_30520</name>
</gene>
<comment type="caution">
    <text evidence="3">The sequence shown here is derived from an EMBL/GenBank/DDBJ whole genome shotgun (WGS) entry which is preliminary data.</text>
</comment>
<protein>
    <submittedName>
        <fullName evidence="3">SH3 domain-containing protein</fullName>
    </submittedName>
</protein>
<keyword evidence="1" id="KW-1133">Transmembrane helix</keyword>
<evidence type="ECO:0000313" key="3">
    <source>
        <dbReference type="EMBL" id="NHZ37898.1"/>
    </source>
</evidence>
<dbReference type="RefSeq" id="WP_167231867.1">
    <property type="nucleotide sequence ID" value="NZ_VUYU01000035.1"/>
</dbReference>
<accession>A0ABX0LTW4</accession>
<dbReference type="InterPro" id="IPR003646">
    <property type="entry name" value="SH3-like_bac-type"/>
</dbReference>
<keyword evidence="1" id="KW-0472">Membrane</keyword>
<evidence type="ECO:0000256" key="1">
    <source>
        <dbReference type="SAM" id="Phobius"/>
    </source>
</evidence>
<sequence length="147" mass="15465">MPSANSLTVLAYAAGLIATLVLAAWLTPARWWRRPNLRAAGILAAGTWGLGALLLSLLPASGPVMAAAAPPSPSHAGVSYTVFDDLNLRADKGIGAPRIAVAPAGTVVTTTGLRDGDWWQVSANIDGRQVRGWSSSLWLRRAEEARR</sequence>
<feature type="domain" description="SH3b" evidence="2">
    <location>
        <begin position="84"/>
        <end position="138"/>
    </location>
</feature>